<proteinExistence type="predicted"/>
<organism evidence="1 2">
    <name type="scientific">Luteolibacter arcticus</name>
    <dbReference type="NCBI Taxonomy" id="1581411"/>
    <lineage>
        <taxon>Bacteria</taxon>
        <taxon>Pseudomonadati</taxon>
        <taxon>Verrucomicrobiota</taxon>
        <taxon>Verrucomicrobiia</taxon>
        <taxon>Verrucomicrobiales</taxon>
        <taxon>Verrucomicrobiaceae</taxon>
        <taxon>Luteolibacter</taxon>
    </lineage>
</organism>
<dbReference type="EMBL" id="JAPDDT010000016">
    <property type="protein sequence ID" value="MCW1925698.1"/>
    <property type="molecule type" value="Genomic_DNA"/>
</dbReference>
<sequence>MQSGGTLAGTGTLGDAVTEQSGGTLALGVNGTGTLTLGSKALTLSGTTAMQIGRTGSVLSTDKVSGITTVTYADTLLVTDVGANALQNGD</sequence>
<dbReference type="RefSeq" id="WP_264489805.1">
    <property type="nucleotide sequence ID" value="NZ_JAPDDT010000016.1"/>
</dbReference>
<evidence type="ECO:0000313" key="1">
    <source>
        <dbReference type="EMBL" id="MCW1925698.1"/>
    </source>
</evidence>
<dbReference type="Proteomes" id="UP001320876">
    <property type="component" value="Unassembled WGS sequence"/>
</dbReference>
<evidence type="ECO:0000313" key="2">
    <source>
        <dbReference type="Proteomes" id="UP001320876"/>
    </source>
</evidence>
<accession>A0ABT3GQF0</accession>
<reference evidence="1 2" key="1">
    <citation type="submission" date="2022-10" db="EMBL/GenBank/DDBJ databases">
        <title>Luteolibacter arcticus strain CCTCC AB 2014275, whole genome shotgun sequencing project.</title>
        <authorList>
            <person name="Zhao G."/>
            <person name="Shen L."/>
        </authorList>
    </citation>
    <scope>NUCLEOTIDE SEQUENCE [LARGE SCALE GENOMIC DNA]</scope>
    <source>
        <strain evidence="1 2">CCTCC AB 2014275</strain>
    </source>
</reference>
<keyword evidence="2" id="KW-1185">Reference proteome</keyword>
<name>A0ABT3GQF0_9BACT</name>
<protein>
    <submittedName>
        <fullName evidence="1">Uncharacterized protein</fullName>
    </submittedName>
</protein>
<gene>
    <name evidence="1" type="ORF">OKA05_24280</name>
</gene>
<comment type="caution">
    <text evidence="1">The sequence shown here is derived from an EMBL/GenBank/DDBJ whole genome shotgun (WGS) entry which is preliminary data.</text>
</comment>